<accession>A0A1Q3E8P6</accession>
<evidence type="ECO:0000313" key="2">
    <source>
        <dbReference type="EMBL" id="GAW03600.1"/>
    </source>
</evidence>
<dbReference type="Proteomes" id="UP000188533">
    <property type="component" value="Unassembled WGS sequence"/>
</dbReference>
<keyword evidence="3" id="KW-1185">Reference proteome</keyword>
<feature type="transmembrane region" description="Helical" evidence="1">
    <location>
        <begin position="263"/>
        <end position="280"/>
    </location>
</feature>
<keyword evidence="1" id="KW-0472">Membrane</keyword>
<keyword evidence="1" id="KW-1133">Transmembrane helix</keyword>
<dbReference type="InterPro" id="IPR026505">
    <property type="entry name" value="Solute_c_fam_35_mem_F3/F4"/>
</dbReference>
<name>A0A1Q3E8P6_LENED</name>
<feature type="transmembrane region" description="Helical" evidence="1">
    <location>
        <begin position="135"/>
        <end position="154"/>
    </location>
</feature>
<evidence type="ECO:0000256" key="1">
    <source>
        <dbReference type="SAM" id="Phobius"/>
    </source>
</evidence>
<keyword evidence="1" id="KW-0812">Transmembrane</keyword>
<comment type="caution">
    <text evidence="2">The sequence shown here is derived from an EMBL/GenBank/DDBJ whole genome shotgun (WGS) entry which is preliminary data.</text>
</comment>
<feature type="transmembrane region" description="Helical" evidence="1">
    <location>
        <begin position="329"/>
        <end position="347"/>
    </location>
</feature>
<dbReference type="AlphaFoldDB" id="A0A1Q3E8P6"/>
<dbReference type="SUPFAM" id="SSF103481">
    <property type="entry name" value="Multidrug resistance efflux transporter EmrE"/>
    <property type="match status" value="1"/>
</dbReference>
<dbReference type="EMBL" id="BDGU01000150">
    <property type="protein sequence ID" value="GAW03600.1"/>
    <property type="molecule type" value="Genomic_DNA"/>
</dbReference>
<feature type="transmembrane region" description="Helical" evidence="1">
    <location>
        <begin position="300"/>
        <end position="322"/>
    </location>
</feature>
<gene>
    <name evidence="2" type="ORF">LENED_005337</name>
</gene>
<dbReference type="PANTHER" id="PTHR19346:SF4">
    <property type="entry name" value="SUGAR PHOSPHATE TRANSPORTER DOMAIN-CONTAINING PROTEIN"/>
    <property type="match status" value="1"/>
</dbReference>
<evidence type="ECO:0000313" key="3">
    <source>
        <dbReference type="Proteomes" id="UP000188533"/>
    </source>
</evidence>
<dbReference type="STRING" id="5353.A0A1Q3E8P6"/>
<sequence>MVHQRTSGHRKPFVALILALGGFVAQTQLTHRVLTVMNYNRPFFVIYVTQSVFTASVLVHLVYLAITTKNSISSLCKGLKITIAKRLRSSKLLQRIRFPCIRFLLITLTLTAGFTTPTLLWGVGISLSSASDVTVIWNTNAFFAYLISVTVLGHQHQHSKFAAVLLATMGVVLVVYGGVEPGNSVLHHRRLPSRSVGDLFALLASVLYAGYQLFYDGFIELPLVSPQVLDDFSSESTPLIEPEELEEYKDAIYPSPFGLESSFWTSMIGLCTMSLLWAAFPALQSLGIEHFSLPTDLPTVLAILGAAMSGATFMTGTMMLLASWGAVTTSVTTLLTTVLVFLTDLLLGAVISVWSIIGAATIAAAFLMLLLADNSPASILVHATQESNV</sequence>
<dbReference type="PANTHER" id="PTHR19346">
    <property type="entry name" value="SUGAR PHOSPHATE TRANSPORTER DOMAIN-CONTAINING PROTEIN"/>
    <property type="match status" value="1"/>
</dbReference>
<protein>
    <submittedName>
        <fullName evidence="2">Duf6 domain</fullName>
    </submittedName>
</protein>
<dbReference type="InterPro" id="IPR037185">
    <property type="entry name" value="EmrE-like"/>
</dbReference>
<organism evidence="2 3">
    <name type="scientific">Lentinula edodes</name>
    <name type="common">Shiitake mushroom</name>
    <name type="synonym">Lentinus edodes</name>
    <dbReference type="NCBI Taxonomy" id="5353"/>
    <lineage>
        <taxon>Eukaryota</taxon>
        <taxon>Fungi</taxon>
        <taxon>Dikarya</taxon>
        <taxon>Basidiomycota</taxon>
        <taxon>Agaricomycotina</taxon>
        <taxon>Agaricomycetes</taxon>
        <taxon>Agaricomycetidae</taxon>
        <taxon>Agaricales</taxon>
        <taxon>Marasmiineae</taxon>
        <taxon>Omphalotaceae</taxon>
        <taxon>Lentinula</taxon>
    </lineage>
</organism>
<proteinExistence type="predicted"/>
<feature type="transmembrane region" description="Helical" evidence="1">
    <location>
        <begin position="100"/>
        <end position="123"/>
    </location>
</feature>
<feature type="transmembrane region" description="Helical" evidence="1">
    <location>
        <begin position="43"/>
        <end position="66"/>
    </location>
</feature>
<reference evidence="2 3" key="1">
    <citation type="submission" date="2016-08" db="EMBL/GenBank/DDBJ databases">
        <authorList>
            <consortium name="Lentinula edodes genome sequencing consortium"/>
            <person name="Sakamoto Y."/>
            <person name="Nakade K."/>
            <person name="Sato S."/>
            <person name="Yoshida Y."/>
            <person name="Miyazaki K."/>
            <person name="Natsume S."/>
            <person name="Konno N."/>
        </authorList>
    </citation>
    <scope>NUCLEOTIDE SEQUENCE [LARGE SCALE GENOMIC DNA]</scope>
    <source>
        <strain evidence="2 3">NBRC 111202</strain>
    </source>
</reference>
<feature type="transmembrane region" description="Helical" evidence="1">
    <location>
        <begin position="161"/>
        <end position="179"/>
    </location>
</feature>
<reference evidence="2 3" key="2">
    <citation type="submission" date="2017-02" db="EMBL/GenBank/DDBJ databases">
        <title>A genome survey and senescence transcriptome analysis in Lentinula edodes.</title>
        <authorList>
            <person name="Sakamoto Y."/>
            <person name="Nakade K."/>
            <person name="Sato S."/>
            <person name="Yoshida Y."/>
            <person name="Miyazaki K."/>
            <person name="Natsume S."/>
            <person name="Konno N."/>
        </authorList>
    </citation>
    <scope>NUCLEOTIDE SEQUENCE [LARGE SCALE GENOMIC DNA]</scope>
    <source>
        <strain evidence="2 3">NBRC 111202</strain>
    </source>
</reference>
<feature type="transmembrane region" description="Helical" evidence="1">
    <location>
        <begin position="353"/>
        <end position="372"/>
    </location>
</feature>